<protein>
    <submittedName>
        <fullName evidence="2">Uncharacterized protein</fullName>
    </submittedName>
</protein>
<sequence length="256" mass="26457">MATQCHLEQKDGYIYTLLLYDLYTKTTHSTRFPLCVPGGRVPRVLVPSALPLARASAAPVDGGHGGGRPGEGGQARVSSGGGGGDAARALRGRQLGVAGEVPAMEVGVQQADGAVLVVHDEARRRRALDALDDAAVVPSGRVVVHVQLVVQCDARARGTGGGRLHPAGGGRGGGGGGGAVRAKAAFEGQASARREGGLICAFRRGTQRGNVALDTWSTCLPQGAGSEDGAVLFALQSLFICWPWDTRRRLVCLRHA</sequence>
<reference evidence="3" key="1">
    <citation type="journal article" date="2013" name="Proc. Natl. Acad. Sci. U.S.A.">
        <title>Genome structure and metabolic features in the red seaweed Chondrus crispus shed light on evolution of the Archaeplastida.</title>
        <authorList>
            <person name="Collen J."/>
            <person name="Porcel B."/>
            <person name="Carre W."/>
            <person name="Ball S.G."/>
            <person name="Chaparro C."/>
            <person name="Tonon T."/>
            <person name="Barbeyron T."/>
            <person name="Michel G."/>
            <person name="Noel B."/>
            <person name="Valentin K."/>
            <person name="Elias M."/>
            <person name="Artiguenave F."/>
            <person name="Arun A."/>
            <person name="Aury J.M."/>
            <person name="Barbosa-Neto J.F."/>
            <person name="Bothwell J.H."/>
            <person name="Bouget F.Y."/>
            <person name="Brillet L."/>
            <person name="Cabello-Hurtado F."/>
            <person name="Capella-Gutierrez S."/>
            <person name="Charrier B."/>
            <person name="Cladiere L."/>
            <person name="Cock J.M."/>
            <person name="Coelho S.M."/>
            <person name="Colleoni C."/>
            <person name="Czjzek M."/>
            <person name="Da Silva C."/>
            <person name="Delage L."/>
            <person name="Denoeud F."/>
            <person name="Deschamps P."/>
            <person name="Dittami S.M."/>
            <person name="Gabaldon T."/>
            <person name="Gachon C.M."/>
            <person name="Groisillier A."/>
            <person name="Herve C."/>
            <person name="Jabbari K."/>
            <person name="Katinka M."/>
            <person name="Kloareg B."/>
            <person name="Kowalczyk N."/>
            <person name="Labadie K."/>
            <person name="Leblanc C."/>
            <person name="Lopez P.J."/>
            <person name="McLachlan D.H."/>
            <person name="Meslet-Cladiere L."/>
            <person name="Moustafa A."/>
            <person name="Nehr Z."/>
            <person name="Nyvall Collen P."/>
            <person name="Panaud O."/>
            <person name="Partensky F."/>
            <person name="Poulain J."/>
            <person name="Rensing S.A."/>
            <person name="Rousvoal S."/>
            <person name="Samson G."/>
            <person name="Symeonidi A."/>
            <person name="Weissenbach J."/>
            <person name="Zambounis A."/>
            <person name="Wincker P."/>
            <person name="Boyen C."/>
        </authorList>
    </citation>
    <scope>NUCLEOTIDE SEQUENCE [LARGE SCALE GENOMIC DNA]</scope>
    <source>
        <strain evidence="3">cv. Stackhouse</strain>
    </source>
</reference>
<dbReference type="Proteomes" id="UP000012073">
    <property type="component" value="Unassembled WGS sequence"/>
</dbReference>
<proteinExistence type="predicted"/>
<evidence type="ECO:0000256" key="1">
    <source>
        <dbReference type="SAM" id="MobiDB-lite"/>
    </source>
</evidence>
<evidence type="ECO:0000313" key="3">
    <source>
        <dbReference type="Proteomes" id="UP000012073"/>
    </source>
</evidence>
<gene>
    <name evidence="2" type="ORF">CHC_T00001417001</name>
</gene>
<dbReference type="Gramene" id="CDF32194">
    <property type="protein sequence ID" value="CDF32194"/>
    <property type="gene ID" value="CHC_T00001417001"/>
</dbReference>
<feature type="region of interest" description="Disordered" evidence="1">
    <location>
        <begin position="56"/>
        <end position="85"/>
    </location>
</feature>
<dbReference type="KEGG" id="ccp:CHC_T00001417001"/>
<dbReference type="RefSeq" id="XP_005711859.1">
    <property type="nucleotide sequence ID" value="XM_005711802.1"/>
</dbReference>
<dbReference type="AlphaFoldDB" id="R7Q2B2"/>
<feature type="compositionally biased region" description="Gly residues" evidence="1">
    <location>
        <begin position="62"/>
        <end position="85"/>
    </location>
</feature>
<keyword evidence="3" id="KW-1185">Reference proteome</keyword>
<organism evidence="2 3">
    <name type="scientific">Chondrus crispus</name>
    <name type="common">Carrageen Irish moss</name>
    <name type="synonym">Polymorpha crispa</name>
    <dbReference type="NCBI Taxonomy" id="2769"/>
    <lineage>
        <taxon>Eukaryota</taxon>
        <taxon>Rhodophyta</taxon>
        <taxon>Florideophyceae</taxon>
        <taxon>Rhodymeniophycidae</taxon>
        <taxon>Gigartinales</taxon>
        <taxon>Gigartinaceae</taxon>
        <taxon>Chondrus</taxon>
    </lineage>
</organism>
<dbReference type="EMBL" id="HG001459">
    <property type="protein sequence ID" value="CDF32194.1"/>
    <property type="molecule type" value="Genomic_DNA"/>
</dbReference>
<accession>R7Q2B2</accession>
<name>R7Q2B2_CHOCR</name>
<dbReference type="GeneID" id="17319549"/>
<evidence type="ECO:0000313" key="2">
    <source>
        <dbReference type="EMBL" id="CDF32194.1"/>
    </source>
</evidence>